<evidence type="ECO:0000256" key="5">
    <source>
        <dbReference type="ARBA" id="ARBA00023040"/>
    </source>
</evidence>
<dbReference type="RefSeq" id="XP_029636629.2">
    <property type="nucleotide sequence ID" value="XM_029780769.2"/>
</dbReference>
<dbReference type="Gene3D" id="1.20.1070.10">
    <property type="entry name" value="Rhodopsin 7-helix transmembrane proteins"/>
    <property type="match status" value="1"/>
</dbReference>
<dbReference type="PANTHER" id="PTHR24235:SF29">
    <property type="entry name" value="GH23382P"/>
    <property type="match status" value="1"/>
</dbReference>
<keyword evidence="3 9" id="KW-0812">Transmembrane</keyword>
<evidence type="ECO:0000259" key="10">
    <source>
        <dbReference type="PROSITE" id="PS50262"/>
    </source>
</evidence>
<dbReference type="InterPro" id="IPR000276">
    <property type="entry name" value="GPCR_Rhodpsn"/>
</dbReference>
<accession>A0A6P7SDZ8</accession>
<feature type="transmembrane region" description="Helical" evidence="9">
    <location>
        <begin position="78"/>
        <end position="101"/>
    </location>
</feature>
<dbReference type="GO" id="GO:0004983">
    <property type="term" value="F:neuropeptide Y receptor activity"/>
    <property type="evidence" value="ECO:0007669"/>
    <property type="project" value="InterPro"/>
</dbReference>
<dbReference type="KEGG" id="osn:115211990"/>
<comment type="similarity">
    <text evidence="2">Belongs to the G-protein coupled receptor 1 family.</text>
</comment>
<feature type="domain" description="G-protein coupled receptors family 1 profile" evidence="10">
    <location>
        <begin position="58"/>
        <end position="310"/>
    </location>
</feature>
<dbReference type="PRINTS" id="PR01012">
    <property type="entry name" value="NRPEPTIDEYR"/>
</dbReference>
<dbReference type="SMART" id="SM01381">
    <property type="entry name" value="7TM_GPCR_Srsx"/>
    <property type="match status" value="1"/>
</dbReference>
<feature type="transmembrane region" description="Helical" evidence="9">
    <location>
        <begin position="121"/>
        <end position="143"/>
    </location>
</feature>
<dbReference type="SUPFAM" id="SSF81321">
    <property type="entry name" value="Family A G protein-coupled receptor-like"/>
    <property type="match status" value="1"/>
</dbReference>
<keyword evidence="11" id="KW-1185">Reference proteome</keyword>
<dbReference type="PANTHER" id="PTHR24235">
    <property type="entry name" value="NEUROPEPTIDE Y RECEPTOR"/>
    <property type="match status" value="1"/>
</dbReference>
<feature type="transmembrane region" description="Helical" evidence="9">
    <location>
        <begin position="42"/>
        <end position="66"/>
    </location>
</feature>
<dbReference type="PRINTS" id="PR00237">
    <property type="entry name" value="GPCRRHODOPSN"/>
</dbReference>
<dbReference type="InterPro" id="IPR000611">
    <property type="entry name" value="NPY_rcpt"/>
</dbReference>
<dbReference type="PROSITE" id="PS50262">
    <property type="entry name" value="G_PROTEIN_RECEP_F1_2"/>
    <property type="match status" value="1"/>
</dbReference>
<dbReference type="AlphaFoldDB" id="A0A6P7SDZ8"/>
<dbReference type="InterPro" id="IPR017452">
    <property type="entry name" value="GPCR_Rhodpsn_7TM"/>
</dbReference>
<dbReference type="Pfam" id="PF00001">
    <property type="entry name" value="7tm_1"/>
    <property type="match status" value="1"/>
</dbReference>
<evidence type="ECO:0000256" key="3">
    <source>
        <dbReference type="ARBA" id="ARBA00022692"/>
    </source>
</evidence>
<reference evidence="12" key="1">
    <citation type="submission" date="2025-08" db="UniProtKB">
        <authorList>
            <consortium name="RefSeq"/>
        </authorList>
    </citation>
    <scope>IDENTIFICATION</scope>
</reference>
<dbReference type="CDD" id="cd15203">
    <property type="entry name" value="7tmA_NPYR-like"/>
    <property type="match status" value="1"/>
</dbReference>
<gene>
    <name evidence="12" type="primary">LOC115211990</name>
</gene>
<comment type="subcellular location">
    <subcellularLocation>
        <location evidence="1">Membrane</location>
        <topology evidence="1">Multi-pass membrane protein</topology>
    </subcellularLocation>
</comment>
<keyword evidence="8" id="KW-0807">Transducer</keyword>
<organism evidence="11 12">
    <name type="scientific">Octopus sinensis</name>
    <name type="common">East Asian common octopus</name>
    <dbReference type="NCBI Taxonomy" id="2607531"/>
    <lineage>
        <taxon>Eukaryota</taxon>
        <taxon>Metazoa</taxon>
        <taxon>Spiralia</taxon>
        <taxon>Lophotrochozoa</taxon>
        <taxon>Mollusca</taxon>
        <taxon>Cephalopoda</taxon>
        <taxon>Coleoidea</taxon>
        <taxon>Octopodiformes</taxon>
        <taxon>Octopoda</taxon>
        <taxon>Incirrata</taxon>
        <taxon>Octopodidae</taxon>
        <taxon>Octopus</taxon>
    </lineage>
</organism>
<feature type="transmembrane region" description="Helical" evidence="9">
    <location>
        <begin position="155"/>
        <end position="176"/>
    </location>
</feature>
<keyword evidence="7" id="KW-0675">Receptor</keyword>
<evidence type="ECO:0000256" key="2">
    <source>
        <dbReference type="ARBA" id="ARBA00010663"/>
    </source>
</evidence>
<evidence type="ECO:0000256" key="1">
    <source>
        <dbReference type="ARBA" id="ARBA00004141"/>
    </source>
</evidence>
<protein>
    <submittedName>
        <fullName evidence="12">Prolactin-releasing peptide receptor-like</fullName>
    </submittedName>
</protein>
<sequence>MDNMLKYNEFLQRFNLSEDYFEDNNFTIKMEYDYTQKLQWKIVIIFVYVLIMLIGIFGNITIALIIMTNKQFHSVTNIFIANLAISDIGMCIFNLPFQLHYQLSDNWVFGNIMCTVFNSSFAIPIYDSTMCILMIAIDRYILIVYPFRKRMSNKMALRLTLLIALLAIGPAIPMVIYSKLVVLNIPAIQLDKILCGEEWPSEVIRRVYTVSVFLLQFCIPIIATSILYSRIYTVLKNRPVKKTEHRRSQRTNRILVSIVTLFTICWLPWNIFSLFVEFDPDLVKGKFFKVTDLFLKSFAMSSSCINPFLYGWLNDNFKKEICLLFDNSKKKWNRRTGHALLEPKRNNTETQQNTIVMNTMSHGINV</sequence>
<keyword evidence="5" id="KW-0297">G-protein coupled receptor</keyword>
<evidence type="ECO:0000256" key="6">
    <source>
        <dbReference type="ARBA" id="ARBA00023136"/>
    </source>
</evidence>
<dbReference type="Proteomes" id="UP000515154">
    <property type="component" value="Linkage group LG5"/>
</dbReference>
<feature type="transmembrane region" description="Helical" evidence="9">
    <location>
        <begin position="293"/>
        <end position="313"/>
    </location>
</feature>
<keyword evidence="4 9" id="KW-1133">Transmembrane helix</keyword>
<evidence type="ECO:0000256" key="4">
    <source>
        <dbReference type="ARBA" id="ARBA00022989"/>
    </source>
</evidence>
<proteinExistence type="inferred from homology"/>
<dbReference type="GO" id="GO:0016020">
    <property type="term" value="C:membrane"/>
    <property type="evidence" value="ECO:0007669"/>
    <property type="project" value="UniProtKB-SubCell"/>
</dbReference>
<evidence type="ECO:0000256" key="8">
    <source>
        <dbReference type="ARBA" id="ARBA00023224"/>
    </source>
</evidence>
<evidence type="ECO:0000256" key="9">
    <source>
        <dbReference type="SAM" id="Phobius"/>
    </source>
</evidence>
<feature type="transmembrane region" description="Helical" evidence="9">
    <location>
        <begin position="207"/>
        <end position="233"/>
    </location>
</feature>
<evidence type="ECO:0000313" key="12">
    <source>
        <dbReference type="RefSeq" id="XP_029636629.2"/>
    </source>
</evidence>
<name>A0A6P7SDZ8_9MOLL</name>
<evidence type="ECO:0000256" key="7">
    <source>
        <dbReference type="ARBA" id="ARBA00023170"/>
    </source>
</evidence>
<keyword evidence="6 9" id="KW-0472">Membrane</keyword>
<feature type="transmembrane region" description="Helical" evidence="9">
    <location>
        <begin position="254"/>
        <end position="273"/>
    </location>
</feature>
<evidence type="ECO:0000313" key="11">
    <source>
        <dbReference type="Proteomes" id="UP000515154"/>
    </source>
</evidence>